<gene>
    <name evidence="1" type="ORF">F7732_14110</name>
</gene>
<dbReference type="Proteomes" id="UP000441354">
    <property type="component" value="Unassembled WGS sequence"/>
</dbReference>
<organism evidence="1 2">
    <name type="scientific">Bacillus mesophilum</name>
    <dbReference type="NCBI Taxonomy" id="1071718"/>
    <lineage>
        <taxon>Bacteria</taxon>
        <taxon>Bacillati</taxon>
        <taxon>Bacillota</taxon>
        <taxon>Bacilli</taxon>
        <taxon>Bacillales</taxon>
        <taxon>Bacillaceae</taxon>
        <taxon>Bacillus</taxon>
    </lineage>
</organism>
<comment type="caution">
    <text evidence="1">The sequence shown here is derived from an EMBL/GenBank/DDBJ whole genome shotgun (WGS) entry which is preliminary data.</text>
</comment>
<dbReference type="Pfam" id="PF06940">
    <property type="entry name" value="DUF1287"/>
    <property type="match status" value="1"/>
</dbReference>
<evidence type="ECO:0000313" key="1">
    <source>
        <dbReference type="EMBL" id="KAB2332050.1"/>
    </source>
</evidence>
<dbReference type="OrthoDB" id="114026at2"/>
<name>A0A7V7UUN4_9BACI</name>
<accession>A0A7V7UUN4</accession>
<dbReference type="InterPro" id="IPR009706">
    <property type="entry name" value="DUF1287"/>
</dbReference>
<dbReference type="AlphaFoldDB" id="A0A7V7UUN4"/>
<sequence length="231" mass="26837">MFVISFAAATLFAYFFRGGLLLDHIGIYIERPFTKEFEVPLLYDEKDHNDNGIPDPLDFVYAARQEVQQRTFYRSRYYEGGYPPDDEGVCTDVIWRAMLRADIHLKDLLDEDVALHTKLYPRVEGNPDPNIDFRRVPNQDVFFKRFAENLTTDLIPGDIENLKQWQPGDIVVFLTDQFQHVGIISDKRAKDGTPYLIHNIRPFAAEIKLSSFKTPITGHYRWKYGKKGGNE</sequence>
<protein>
    <submittedName>
        <fullName evidence="1">DUF1287 domain-containing protein</fullName>
    </submittedName>
</protein>
<proteinExistence type="predicted"/>
<keyword evidence="2" id="KW-1185">Reference proteome</keyword>
<reference evidence="1 2" key="1">
    <citation type="journal article" date="2014" name="Arch. Microbiol.">
        <title>Bacillus mesophilum sp. nov., strain IITR-54T, a novel 4-chlorobiphenyl dechlorinating bacterium.</title>
        <authorList>
            <person name="Manickam N."/>
            <person name="Singh N.K."/>
            <person name="Bajaj A."/>
            <person name="Kumar R.M."/>
            <person name="Kaur G."/>
            <person name="Kaur N."/>
            <person name="Bala M."/>
            <person name="Kumar A."/>
            <person name="Mayilraj S."/>
        </authorList>
    </citation>
    <scope>NUCLEOTIDE SEQUENCE [LARGE SCALE GENOMIC DNA]</scope>
    <source>
        <strain evidence="1 2">IITR-54</strain>
    </source>
</reference>
<dbReference type="EMBL" id="WBOT01000004">
    <property type="protein sequence ID" value="KAB2332050.1"/>
    <property type="molecule type" value="Genomic_DNA"/>
</dbReference>
<evidence type="ECO:0000313" key="2">
    <source>
        <dbReference type="Proteomes" id="UP000441354"/>
    </source>
</evidence>